<feature type="region of interest" description="Disordered" evidence="1">
    <location>
        <begin position="41"/>
        <end position="79"/>
    </location>
</feature>
<keyword evidence="3" id="KW-1185">Reference proteome</keyword>
<reference evidence="2 3" key="1">
    <citation type="journal article" date="2022" name="Nat. Plants">
        <title>Genomes of leafy and leafless Platanthera orchids illuminate the evolution of mycoheterotrophy.</title>
        <authorList>
            <person name="Li M.H."/>
            <person name="Liu K.W."/>
            <person name="Li Z."/>
            <person name="Lu H.C."/>
            <person name="Ye Q.L."/>
            <person name="Zhang D."/>
            <person name="Wang J.Y."/>
            <person name="Li Y.F."/>
            <person name="Zhong Z.M."/>
            <person name="Liu X."/>
            <person name="Yu X."/>
            <person name="Liu D.K."/>
            <person name="Tu X.D."/>
            <person name="Liu B."/>
            <person name="Hao Y."/>
            <person name="Liao X.Y."/>
            <person name="Jiang Y.T."/>
            <person name="Sun W.H."/>
            <person name="Chen J."/>
            <person name="Chen Y.Q."/>
            <person name="Ai Y."/>
            <person name="Zhai J.W."/>
            <person name="Wu S.S."/>
            <person name="Zhou Z."/>
            <person name="Hsiao Y.Y."/>
            <person name="Wu W.L."/>
            <person name="Chen Y.Y."/>
            <person name="Lin Y.F."/>
            <person name="Hsu J.L."/>
            <person name="Li C.Y."/>
            <person name="Wang Z.W."/>
            <person name="Zhao X."/>
            <person name="Zhong W.Y."/>
            <person name="Ma X.K."/>
            <person name="Ma L."/>
            <person name="Huang J."/>
            <person name="Chen G.Z."/>
            <person name="Huang M.Z."/>
            <person name="Huang L."/>
            <person name="Peng D.H."/>
            <person name="Luo Y.B."/>
            <person name="Zou S.Q."/>
            <person name="Chen S.P."/>
            <person name="Lan S."/>
            <person name="Tsai W.C."/>
            <person name="Van de Peer Y."/>
            <person name="Liu Z.J."/>
        </authorList>
    </citation>
    <scope>NUCLEOTIDE SEQUENCE [LARGE SCALE GENOMIC DNA]</scope>
    <source>
        <strain evidence="2">Lor287</strain>
    </source>
</reference>
<protein>
    <submittedName>
        <fullName evidence="2">Uncharacterized protein</fullName>
    </submittedName>
</protein>
<proteinExistence type="predicted"/>
<dbReference type="Proteomes" id="UP001418222">
    <property type="component" value="Unassembled WGS sequence"/>
</dbReference>
<accession>A0AAP0B2K4</accession>
<dbReference type="GO" id="GO:0005680">
    <property type="term" value="C:anaphase-promoting complex"/>
    <property type="evidence" value="ECO:0007669"/>
    <property type="project" value="InterPro"/>
</dbReference>
<comment type="caution">
    <text evidence="2">The sequence shown here is derived from an EMBL/GenBank/DDBJ whole genome shotgun (WGS) entry which is preliminary data.</text>
</comment>
<evidence type="ECO:0000256" key="1">
    <source>
        <dbReference type="SAM" id="MobiDB-lite"/>
    </source>
</evidence>
<dbReference type="InterPro" id="IPR026182">
    <property type="entry name" value="ANAPC15"/>
</dbReference>
<sequence length="79" mass="9250">MNQEASLKAAYLYRIRIRYRYVPDTRWTHWNEIRKANSNLPVIGKTGHDFKEEIDADAEDDDADNLEDSDGDEFEQETG</sequence>
<dbReference type="AlphaFoldDB" id="A0AAP0B2K4"/>
<dbReference type="PANTHER" id="PTHR37771:SF2">
    <property type="entry name" value="OS02G0593400 PROTEIN"/>
    <property type="match status" value="1"/>
</dbReference>
<dbReference type="EMBL" id="JBBWWQ010000017">
    <property type="protein sequence ID" value="KAK8924183.1"/>
    <property type="molecule type" value="Genomic_DNA"/>
</dbReference>
<evidence type="ECO:0000313" key="3">
    <source>
        <dbReference type="Proteomes" id="UP001418222"/>
    </source>
</evidence>
<gene>
    <name evidence="2" type="ORF">KSP39_PZI019389</name>
</gene>
<name>A0AAP0B2K4_9ASPA</name>
<evidence type="ECO:0000313" key="2">
    <source>
        <dbReference type="EMBL" id="KAK8924183.1"/>
    </source>
</evidence>
<dbReference type="PANTHER" id="PTHR37771">
    <property type="entry name" value="OS02G0593400 PROTEIN"/>
    <property type="match status" value="1"/>
</dbReference>
<feature type="compositionally biased region" description="Acidic residues" evidence="1">
    <location>
        <begin position="54"/>
        <end position="79"/>
    </location>
</feature>
<dbReference type="GO" id="GO:0090266">
    <property type="term" value="P:regulation of mitotic cell cycle spindle assembly checkpoint"/>
    <property type="evidence" value="ECO:0007669"/>
    <property type="project" value="InterPro"/>
</dbReference>
<organism evidence="2 3">
    <name type="scientific">Platanthera zijinensis</name>
    <dbReference type="NCBI Taxonomy" id="2320716"/>
    <lineage>
        <taxon>Eukaryota</taxon>
        <taxon>Viridiplantae</taxon>
        <taxon>Streptophyta</taxon>
        <taxon>Embryophyta</taxon>
        <taxon>Tracheophyta</taxon>
        <taxon>Spermatophyta</taxon>
        <taxon>Magnoliopsida</taxon>
        <taxon>Liliopsida</taxon>
        <taxon>Asparagales</taxon>
        <taxon>Orchidaceae</taxon>
        <taxon>Orchidoideae</taxon>
        <taxon>Orchideae</taxon>
        <taxon>Orchidinae</taxon>
        <taxon>Platanthera</taxon>
    </lineage>
</organism>
<dbReference type="Pfam" id="PF15243">
    <property type="entry name" value="ANAPC15"/>
    <property type="match status" value="1"/>
</dbReference>